<protein>
    <recommendedName>
        <fullName evidence="3">DUF2953 domain-containing protein</fullName>
    </recommendedName>
</protein>
<evidence type="ECO:0008006" key="3">
    <source>
        <dbReference type="Google" id="ProtNLM"/>
    </source>
</evidence>
<dbReference type="Proteomes" id="UP000031967">
    <property type="component" value="Unassembled WGS sequence"/>
</dbReference>
<accession>A0ABR5AAT6</accession>
<dbReference type="EMBL" id="JXAK01000077">
    <property type="protein sequence ID" value="KIL38091.1"/>
    <property type="molecule type" value="Genomic_DNA"/>
</dbReference>
<keyword evidence="2" id="KW-1185">Reference proteome</keyword>
<name>A0ABR5AAT6_9BACL</name>
<proteinExistence type="predicted"/>
<evidence type="ECO:0000313" key="2">
    <source>
        <dbReference type="Proteomes" id="UP000031967"/>
    </source>
</evidence>
<dbReference type="InterPro" id="IPR021338">
    <property type="entry name" value="DUF2953"/>
</dbReference>
<dbReference type="Pfam" id="PF11167">
    <property type="entry name" value="DUF2953"/>
    <property type="match status" value="1"/>
</dbReference>
<gene>
    <name evidence="1" type="ORF">SD70_28710</name>
</gene>
<comment type="caution">
    <text evidence="1">The sequence shown here is derived from an EMBL/GenBank/DDBJ whole genome shotgun (WGS) entry which is preliminary data.</text>
</comment>
<organism evidence="1 2">
    <name type="scientific">Gordoniibacillus kamchatkensis</name>
    <dbReference type="NCBI Taxonomy" id="1590651"/>
    <lineage>
        <taxon>Bacteria</taxon>
        <taxon>Bacillati</taxon>
        <taxon>Bacillota</taxon>
        <taxon>Bacilli</taxon>
        <taxon>Bacillales</taxon>
        <taxon>Paenibacillaceae</taxon>
        <taxon>Gordoniibacillus</taxon>
    </lineage>
</organism>
<sequence>MASFSLWLLVIVLLAAAIAVVLGSRIQAELVVSRFHSNDRITVDVQGLFGLLRYRIHVPMINFRNLYDGFTFRKKTDDAVKATAEGASEVHLTRERIMAYYERIRLLTKNVFNLQDWMKQTLHRIECTHFVWSTRVGIGDAPETAVVTGLVWGVKASLLRFMFGRISLKTKPGIQVSPQYNMQTFSSELTCRLQIRVIHVLGAVMRLLPHIWKGKRDWESWQHIFSRPRLKGTG</sequence>
<evidence type="ECO:0000313" key="1">
    <source>
        <dbReference type="EMBL" id="KIL38091.1"/>
    </source>
</evidence>
<dbReference type="RefSeq" id="WP_041051971.1">
    <property type="nucleotide sequence ID" value="NZ_JXAK01000077.1"/>
</dbReference>
<reference evidence="1 2" key="1">
    <citation type="submission" date="2014-12" db="EMBL/GenBank/DDBJ databases">
        <title>Draft genome sequence of Paenibacillus kamchatkensis strain B-2647.</title>
        <authorList>
            <person name="Karlyshev A.V."/>
            <person name="Kudryashova E.B."/>
        </authorList>
    </citation>
    <scope>NUCLEOTIDE SEQUENCE [LARGE SCALE GENOMIC DNA]</scope>
    <source>
        <strain evidence="1 2">VKM B-2647</strain>
    </source>
</reference>